<dbReference type="AlphaFoldDB" id="A0A811URL0"/>
<evidence type="ECO:0000313" key="3">
    <source>
        <dbReference type="Proteomes" id="UP000606786"/>
    </source>
</evidence>
<accession>A0A811URL0</accession>
<protein>
    <submittedName>
        <fullName evidence="2">(Mediterranean fruit fly) hypothetical protein</fullName>
    </submittedName>
</protein>
<name>A0A811URL0_CERCA</name>
<evidence type="ECO:0000256" key="1">
    <source>
        <dbReference type="SAM" id="MobiDB-lite"/>
    </source>
</evidence>
<evidence type="ECO:0000313" key="2">
    <source>
        <dbReference type="EMBL" id="CAD7000426.1"/>
    </source>
</evidence>
<feature type="non-terminal residue" evidence="2">
    <location>
        <position position="1"/>
    </location>
</feature>
<dbReference type="EMBL" id="CAJHJT010000012">
    <property type="protein sequence ID" value="CAD7000426.1"/>
    <property type="molecule type" value="Genomic_DNA"/>
</dbReference>
<comment type="caution">
    <text evidence="2">The sequence shown here is derived from an EMBL/GenBank/DDBJ whole genome shotgun (WGS) entry which is preliminary data.</text>
</comment>
<feature type="compositionally biased region" description="Low complexity" evidence="1">
    <location>
        <begin position="1"/>
        <end position="18"/>
    </location>
</feature>
<dbReference type="Proteomes" id="UP000606786">
    <property type="component" value="Unassembled WGS sequence"/>
</dbReference>
<sequence>MIYAPSSVASERSLLSSGSGSGCGSASGGSISVIRKDRLCDGNTRVRRSGSRDYYTREVQELLAWCERVNKGQLEST</sequence>
<gene>
    <name evidence="2" type="ORF">CCAP1982_LOCUS8902</name>
</gene>
<reference evidence="2" key="1">
    <citation type="submission" date="2020-11" db="EMBL/GenBank/DDBJ databases">
        <authorList>
            <person name="Whitehead M."/>
        </authorList>
    </citation>
    <scope>NUCLEOTIDE SEQUENCE</scope>
    <source>
        <strain evidence="2">EGII</strain>
    </source>
</reference>
<keyword evidence="3" id="KW-1185">Reference proteome</keyword>
<feature type="region of interest" description="Disordered" evidence="1">
    <location>
        <begin position="1"/>
        <end position="30"/>
    </location>
</feature>
<feature type="non-terminal residue" evidence="2">
    <location>
        <position position="77"/>
    </location>
</feature>
<proteinExistence type="predicted"/>
<organism evidence="2 3">
    <name type="scientific">Ceratitis capitata</name>
    <name type="common">Mediterranean fruit fly</name>
    <name type="synonym">Tephritis capitata</name>
    <dbReference type="NCBI Taxonomy" id="7213"/>
    <lineage>
        <taxon>Eukaryota</taxon>
        <taxon>Metazoa</taxon>
        <taxon>Ecdysozoa</taxon>
        <taxon>Arthropoda</taxon>
        <taxon>Hexapoda</taxon>
        <taxon>Insecta</taxon>
        <taxon>Pterygota</taxon>
        <taxon>Neoptera</taxon>
        <taxon>Endopterygota</taxon>
        <taxon>Diptera</taxon>
        <taxon>Brachycera</taxon>
        <taxon>Muscomorpha</taxon>
        <taxon>Tephritoidea</taxon>
        <taxon>Tephritidae</taxon>
        <taxon>Ceratitis</taxon>
        <taxon>Ceratitis</taxon>
    </lineage>
</organism>